<dbReference type="GO" id="GO:0003824">
    <property type="term" value="F:catalytic activity"/>
    <property type="evidence" value="ECO:0007669"/>
    <property type="project" value="InterPro"/>
</dbReference>
<dbReference type="PANTHER" id="PTHR42942:SF1">
    <property type="entry name" value="ALKYLTRANSFERASE-LIKE PROTEIN 1"/>
    <property type="match status" value="1"/>
</dbReference>
<dbReference type="CDD" id="cd06445">
    <property type="entry name" value="ATase"/>
    <property type="match status" value="1"/>
</dbReference>
<organism evidence="3 4">
    <name type="scientific">Falsiroseomonas bella</name>
    <dbReference type="NCBI Taxonomy" id="2184016"/>
    <lineage>
        <taxon>Bacteria</taxon>
        <taxon>Pseudomonadati</taxon>
        <taxon>Pseudomonadota</taxon>
        <taxon>Alphaproteobacteria</taxon>
        <taxon>Acetobacterales</taxon>
        <taxon>Roseomonadaceae</taxon>
        <taxon>Falsiroseomonas</taxon>
    </lineage>
</organism>
<dbReference type="Pfam" id="PF01035">
    <property type="entry name" value="DNA_binding_1"/>
    <property type="match status" value="1"/>
</dbReference>
<gene>
    <name evidence="3" type="ORF">DFH01_08835</name>
</gene>
<dbReference type="InterPro" id="IPR014048">
    <property type="entry name" value="MethylDNA_cys_MeTrfase_DNA-bd"/>
</dbReference>
<evidence type="ECO:0000259" key="2">
    <source>
        <dbReference type="Pfam" id="PF01035"/>
    </source>
</evidence>
<dbReference type="Gene3D" id="1.10.10.10">
    <property type="entry name" value="Winged helix-like DNA-binding domain superfamily/Winged helix DNA-binding domain"/>
    <property type="match status" value="1"/>
</dbReference>
<dbReference type="SUPFAM" id="SSF46767">
    <property type="entry name" value="Methylated DNA-protein cysteine methyltransferase, C-terminal domain"/>
    <property type="match status" value="1"/>
</dbReference>
<evidence type="ECO:0000256" key="1">
    <source>
        <dbReference type="ARBA" id="ARBA00022763"/>
    </source>
</evidence>
<dbReference type="Proteomes" id="UP000245765">
    <property type="component" value="Unassembled WGS sequence"/>
</dbReference>
<dbReference type="InterPro" id="IPR036217">
    <property type="entry name" value="MethylDNA_cys_MeTrfase_DNAb"/>
</dbReference>
<dbReference type="AlphaFoldDB" id="A0A317FHE9"/>
<comment type="caution">
    <text evidence="3">The sequence shown here is derived from an EMBL/GenBank/DDBJ whole genome shotgun (WGS) entry which is preliminary data.</text>
</comment>
<accession>A0A317FHE9</accession>
<sequence>MGSPFFARIKGDVLRIVAAVPPGRVVTFADVGAHLDVMPRHVAYILATLSEMENATLPWHRAVTADGMLGVPKSGAGGESQRALLATEGAAFDPEGRITDFVVRRAEVAALPHGVARQTRPAEAPKVQRRR</sequence>
<dbReference type="InterPro" id="IPR052520">
    <property type="entry name" value="ATL_DNA_repair"/>
</dbReference>
<evidence type="ECO:0000313" key="3">
    <source>
        <dbReference type="EMBL" id="PWS36976.1"/>
    </source>
</evidence>
<keyword evidence="4" id="KW-1185">Reference proteome</keyword>
<dbReference type="PANTHER" id="PTHR42942">
    <property type="entry name" value="6-O-METHYLGUANINE DNA METHYLTRANSFERASE"/>
    <property type="match status" value="1"/>
</dbReference>
<dbReference type="RefSeq" id="WP_109870087.1">
    <property type="nucleotide sequence ID" value="NZ_QGNA01000002.1"/>
</dbReference>
<dbReference type="EMBL" id="QGNA01000002">
    <property type="protein sequence ID" value="PWS36976.1"/>
    <property type="molecule type" value="Genomic_DNA"/>
</dbReference>
<keyword evidence="1" id="KW-0227">DNA damage</keyword>
<dbReference type="OrthoDB" id="9802228at2"/>
<reference evidence="4" key="1">
    <citation type="submission" date="2018-05" db="EMBL/GenBank/DDBJ databases">
        <authorList>
            <person name="Du Z."/>
            <person name="Wang X."/>
        </authorList>
    </citation>
    <scope>NUCLEOTIDE SEQUENCE [LARGE SCALE GENOMIC DNA]</scope>
    <source>
        <strain evidence="4">CQN31</strain>
    </source>
</reference>
<evidence type="ECO:0000313" key="4">
    <source>
        <dbReference type="Proteomes" id="UP000245765"/>
    </source>
</evidence>
<dbReference type="InterPro" id="IPR036388">
    <property type="entry name" value="WH-like_DNA-bd_sf"/>
</dbReference>
<dbReference type="GO" id="GO:0006281">
    <property type="term" value="P:DNA repair"/>
    <property type="evidence" value="ECO:0007669"/>
    <property type="project" value="InterPro"/>
</dbReference>
<protein>
    <recommendedName>
        <fullName evidence="2">Methylated-DNA-[protein]-cysteine S-methyltransferase DNA binding domain-containing protein</fullName>
    </recommendedName>
</protein>
<proteinExistence type="predicted"/>
<name>A0A317FHE9_9PROT</name>
<feature type="domain" description="Methylated-DNA-[protein]-cysteine S-methyltransferase DNA binding" evidence="2">
    <location>
        <begin position="12"/>
        <end position="90"/>
    </location>
</feature>